<evidence type="ECO:0000313" key="2">
    <source>
        <dbReference type="Proteomes" id="UP000076154"/>
    </source>
</evidence>
<sequence>MSSNAVCEELSRLHYELPLVACNLLRDARAMRSSSPEEYLLHRFMGRNLRLEYLARLFLTNYDLSGTSGSLSSIRELLIAQDTTKALMDAARRGVFQIEDWHVMISLLCDTKNEDGSLVYDADIVFRDIYEPLLPLARGE</sequence>
<accession>A0A369JV76</accession>
<organism evidence="1 2">
    <name type="scientific">Hypsizygus marmoreus</name>
    <name type="common">White beech mushroom</name>
    <name type="synonym">Agaricus marmoreus</name>
    <dbReference type="NCBI Taxonomy" id="39966"/>
    <lineage>
        <taxon>Eukaryota</taxon>
        <taxon>Fungi</taxon>
        <taxon>Dikarya</taxon>
        <taxon>Basidiomycota</taxon>
        <taxon>Agaricomycotina</taxon>
        <taxon>Agaricomycetes</taxon>
        <taxon>Agaricomycetidae</taxon>
        <taxon>Agaricales</taxon>
        <taxon>Tricholomatineae</taxon>
        <taxon>Lyophyllaceae</taxon>
        <taxon>Hypsizygus</taxon>
    </lineage>
</organism>
<reference evidence="1" key="1">
    <citation type="submission" date="2018-04" db="EMBL/GenBank/DDBJ databases">
        <title>Whole genome sequencing of Hypsizygus marmoreus.</title>
        <authorList>
            <person name="Choi I.-G."/>
            <person name="Min B."/>
            <person name="Kim J.-G."/>
            <person name="Kim S."/>
            <person name="Oh Y.-L."/>
            <person name="Kong W.-S."/>
            <person name="Park H."/>
            <person name="Jeong J."/>
            <person name="Song E.-S."/>
        </authorList>
    </citation>
    <scope>NUCLEOTIDE SEQUENCE [LARGE SCALE GENOMIC DNA]</scope>
    <source>
        <strain evidence="1">51987-8</strain>
    </source>
</reference>
<gene>
    <name evidence="1" type="ORF">Hypma_009663</name>
</gene>
<dbReference type="InParanoid" id="A0A369JV76"/>
<keyword evidence="2" id="KW-1185">Reference proteome</keyword>
<proteinExistence type="predicted"/>
<name>A0A369JV76_HYPMA</name>
<dbReference type="EMBL" id="LUEZ02000047">
    <property type="protein sequence ID" value="RDB23254.1"/>
    <property type="molecule type" value="Genomic_DNA"/>
</dbReference>
<dbReference type="Proteomes" id="UP000076154">
    <property type="component" value="Unassembled WGS sequence"/>
</dbReference>
<dbReference type="AlphaFoldDB" id="A0A369JV76"/>
<evidence type="ECO:0000313" key="1">
    <source>
        <dbReference type="EMBL" id="RDB23254.1"/>
    </source>
</evidence>
<protein>
    <submittedName>
        <fullName evidence="1">Uncharacterized protein</fullName>
    </submittedName>
</protein>
<comment type="caution">
    <text evidence="1">The sequence shown here is derived from an EMBL/GenBank/DDBJ whole genome shotgun (WGS) entry which is preliminary data.</text>
</comment>